<dbReference type="SMART" id="SM00343">
    <property type="entry name" value="ZnF_C2HC"/>
    <property type="match status" value="1"/>
</dbReference>
<dbReference type="GO" id="GO:0005737">
    <property type="term" value="C:cytoplasm"/>
    <property type="evidence" value="ECO:0007669"/>
    <property type="project" value="UniProtKB-ARBA"/>
</dbReference>
<evidence type="ECO:0000313" key="4">
    <source>
        <dbReference type="EMBL" id="VDN36932.1"/>
    </source>
</evidence>
<feature type="region of interest" description="Disordered" evidence="2">
    <location>
        <begin position="166"/>
        <end position="195"/>
    </location>
</feature>
<dbReference type="GO" id="GO:0019899">
    <property type="term" value="F:enzyme binding"/>
    <property type="evidence" value="ECO:0007669"/>
    <property type="project" value="UniProtKB-ARBA"/>
</dbReference>
<keyword evidence="1" id="KW-0479">Metal-binding</keyword>
<evidence type="ECO:0000256" key="2">
    <source>
        <dbReference type="SAM" id="MobiDB-lite"/>
    </source>
</evidence>
<gene>
    <name evidence="4" type="ORF">CGOC_LOCUS13339</name>
</gene>
<keyword evidence="5" id="KW-1185">Reference proteome</keyword>
<dbReference type="GO" id="GO:0003676">
    <property type="term" value="F:nucleic acid binding"/>
    <property type="evidence" value="ECO:0007669"/>
    <property type="project" value="InterPro"/>
</dbReference>
<keyword evidence="1" id="KW-0862">Zinc</keyword>
<feature type="domain" description="CCHC-type" evidence="3">
    <location>
        <begin position="209"/>
        <end position="223"/>
    </location>
</feature>
<dbReference type="EMBL" id="UYRV01130489">
    <property type="protein sequence ID" value="VDN36932.1"/>
    <property type="molecule type" value="Genomic_DNA"/>
</dbReference>
<dbReference type="InterPro" id="IPR036875">
    <property type="entry name" value="Znf_CCHC_sf"/>
</dbReference>
<dbReference type="PROSITE" id="PS50158">
    <property type="entry name" value="ZF_CCHC"/>
    <property type="match status" value="1"/>
</dbReference>
<sequence>MGHRIDGLPSAGNITTPIPIPSLPSFSGLDEDPTQFSAWLARVEDIFDMLSPPLSSAMKAKLVKGHLQGKSFEGPHRRRLARQALSGCRQQPGESCFSFANRILHLVRAITAGQDPALQEERLLEEFQALDTADAVEQHLAETISDRLITPSSGSAPLEVKTVNLRPSRPSSRNYEPRVSRRSNSFQGRGRSRRMGNVISRFNTDRTVCYSCGGLGHMAHQCPTQRQQPKNT</sequence>
<proteinExistence type="predicted"/>
<feature type="non-terminal residue" evidence="4">
    <location>
        <position position="232"/>
    </location>
</feature>
<organism evidence="4 5">
    <name type="scientific">Cylicostephanus goldi</name>
    <name type="common">Nematode worm</name>
    <dbReference type="NCBI Taxonomy" id="71465"/>
    <lineage>
        <taxon>Eukaryota</taxon>
        <taxon>Metazoa</taxon>
        <taxon>Ecdysozoa</taxon>
        <taxon>Nematoda</taxon>
        <taxon>Chromadorea</taxon>
        <taxon>Rhabditida</taxon>
        <taxon>Rhabditina</taxon>
        <taxon>Rhabditomorpha</taxon>
        <taxon>Strongyloidea</taxon>
        <taxon>Strongylidae</taxon>
        <taxon>Cylicostephanus</taxon>
    </lineage>
</organism>
<accession>A0A3P7QYH1</accession>
<protein>
    <recommendedName>
        <fullName evidence="3">CCHC-type domain-containing protein</fullName>
    </recommendedName>
</protein>
<dbReference type="AlphaFoldDB" id="A0A3P7QYH1"/>
<keyword evidence="1" id="KW-0863">Zinc-finger</keyword>
<evidence type="ECO:0000259" key="3">
    <source>
        <dbReference type="PROSITE" id="PS50158"/>
    </source>
</evidence>
<dbReference type="OrthoDB" id="5870588at2759"/>
<dbReference type="Gene3D" id="4.10.60.10">
    <property type="entry name" value="Zinc finger, CCHC-type"/>
    <property type="match status" value="1"/>
</dbReference>
<dbReference type="InterPro" id="IPR001878">
    <property type="entry name" value="Znf_CCHC"/>
</dbReference>
<evidence type="ECO:0000313" key="5">
    <source>
        <dbReference type="Proteomes" id="UP000271889"/>
    </source>
</evidence>
<evidence type="ECO:0000256" key="1">
    <source>
        <dbReference type="PROSITE-ProRule" id="PRU00047"/>
    </source>
</evidence>
<dbReference type="Proteomes" id="UP000271889">
    <property type="component" value="Unassembled WGS sequence"/>
</dbReference>
<dbReference type="GO" id="GO:0008270">
    <property type="term" value="F:zinc ion binding"/>
    <property type="evidence" value="ECO:0007669"/>
    <property type="project" value="UniProtKB-KW"/>
</dbReference>
<name>A0A3P7QYH1_CYLGO</name>
<dbReference type="Pfam" id="PF00098">
    <property type="entry name" value="zf-CCHC"/>
    <property type="match status" value="1"/>
</dbReference>
<reference evidence="4 5" key="1">
    <citation type="submission" date="2018-11" db="EMBL/GenBank/DDBJ databases">
        <authorList>
            <consortium name="Pathogen Informatics"/>
        </authorList>
    </citation>
    <scope>NUCLEOTIDE SEQUENCE [LARGE SCALE GENOMIC DNA]</scope>
</reference>
<dbReference type="SUPFAM" id="SSF57756">
    <property type="entry name" value="Retrovirus zinc finger-like domains"/>
    <property type="match status" value="1"/>
</dbReference>